<evidence type="ECO:0000313" key="2">
    <source>
        <dbReference type="EMBL" id="KAK4881638.1"/>
    </source>
</evidence>
<dbReference type="AlphaFoldDB" id="A0AAN7SPQ1"/>
<gene>
    <name evidence="2" type="ORF">RN001_004957</name>
</gene>
<dbReference type="PANTHER" id="PTHR36159">
    <property type="entry name" value="PROTEIN CBG23766"/>
    <property type="match status" value="1"/>
</dbReference>
<proteinExistence type="predicted"/>
<name>A0AAN7SPQ1_9COLE</name>
<accession>A0AAN7SPQ1</accession>
<dbReference type="Proteomes" id="UP001353858">
    <property type="component" value="Unassembled WGS sequence"/>
</dbReference>
<dbReference type="InterPro" id="IPR049512">
    <property type="entry name" value="DJR-like_dom"/>
</dbReference>
<dbReference type="PANTHER" id="PTHR36159:SF1">
    <property type="entry name" value="RETROVIRUS-RELATED POL POLYPROTEIN FROM TRANSPOSON 412-LIKE PROTEIN"/>
    <property type="match status" value="1"/>
</dbReference>
<comment type="caution">
    <text evidence="2">The sequence shown here is derived from an EMBL/GenBank/DDBJ whole genome shotgun (WGS) entry which is preliminary data.</text>
</comment>
<reference evidence="3" key="1">
    <citation type="submission" date="2023-01" db="EMBL/GenBank/DDBJ databases">
        <title>Key to firefly adult light organ development and bioluminescence: homeobox transcription factors regulate luciferase expression and transportation to peroxisome.</title>
        <authorList>
            <person name="Fu X."/>
        </authorList>
    </citation>
    <scope>NUCLEOTIDE SEQUENCE [LARGE SCALE GENOMIC DNA]</scope>
</reference>
<evidence type="ECO:0000313" key="3">
    <source>
        <dbReference type="Proteomes" id="UP001353858"/>
    </source>
</evidence>
<keyword evidence="3" id="KW-1185">Reference proteome</keyword>
<feature type="domain" description="Double jelly roll-like" evidence="1">
    <location>
        <begin position="364"/>
        <end position="417"/>
    </location>
</feature>
<dbReference type="EMBL" id="JARPUR010000002">
    <property type="protein sequence ID" value="KAK4881638.1"/>
    <property type="molecule type" value="Genomic_DNA"/>
</dbReference>
<sequence length="429" mass="49269">MSEQLNIFEQAHFDDSIARYDIHTYLPYGSSNYGLSEEIRILIQSQDLITATHDSFLYIEGEITRPQADVGKSCNLTNNFASFLFEEIRYELGGQRVDICRNPGVSSTIKGYATYSNSDNKSLAHIGWAPANNDTPLQVQFSANNADLSKKFTVCLPLKHIFGFAEHYRQVIVNMKQELVLIRSRTDLDCYNGEADGRITLRKIQWKVPHLTLSDRSKLKLFERINRNPIITIPFRQWELHEYPSLKQVKMDIWPIKTSAHLEKPRWVIVALQKNQRRRAKNDRATVFDHANISDIRLHLNSERYPYEAMNLDFTTNKYAIAYRNYVNFQCNYYDRNDWGIGGSIAGGGGGNVTSAISMPTFDYTEFKECPIFVIDCASQNENLKNSTVDVKLELESNNNFENGMVAYCLIIHDAIVQYNPLTGEVKRL</sequence>
<organism evidence="2 3">
    <name type="scientific">Aquatica leii</name>
    <dbReference type="NCBI Taxonomy" id="1421715"/>
    <lineage>
        <taxon>Eukaryota</taxon>
        <taxon>Metazoa</taxon>
        <taxon>Ecdysozoa</taxon>
        <taxon>Arthropoda</taxon>
        <taxon>Hexapoda</taxon>
        <taxon>Insecta</taxon>
        <taxon>Pterygota</taxon>
        <taxon>Neoptera</taxon>
        <taxon>Endopterygota</taxon>
        <taxon>Coleoptera</taxon>
        <taxon>Polyphaga</taxon>
        <taxon>Elateriformia</taxon>
        <taxon>Elateroidea</taxon>
        <taxon>Lampyridae</taxon>
        <taxon>Luciolinae</taxon>
        <taxon>Aquatica</taxon>
    </lineage>
</organism>
<protein>
    <recommendedName>
        <fullName evidence="1">Double jelly roll-like domain-containing protein</fullName>
    </recommendedName>
</protein>
<evidence type="ECO:0000259" key="1">
    <source>
        <dbReference type="Pfam" id="PF21738"/>
    </source>
</evidence>
<feature type="domain" description="Double jelly roll-like" evidence="1">
    <location>
        <begin position="75"/>
        <end position="337"/>
    </location>
</feature>
<dbReference type="Pfam" id="PF21738">
    <property type="entry name" value="DJR-like_dom"/>
    <property type="match status" value="2"/>
</dbReference>